<dbReference type="EC" id="1.3.98.3" evidence="15"/>
<keyword evidence="5 15" id="KW-0004">4Fe-4S</keyword>
<dbReference type="CDD" id="cd01335">
    <property type="entry name" value="Radical_SAM"/>
    <property type="match status" value="1"/>
</dbReference>
<organism evidence="19 20">
    <name type="scientific">Marinibacterium profundimaris</name>
    <dbReference type="NCBI Taxonomy" id="1679460"/>
    <lineage>
        <taxon>Bacteria</taxon>
        <taxon>Pseudomonadati</taxon>
        <taxon>Pseudomonadota</taxon>
        <taxon>Alphaproteobacteria</taxon>
        <taxon>Rhodobacterales</taxon>
        <taxon>Paracoccaceae</taxon>
        <taxon>Marinibacterium</taxon>
    </lineage>
</organism>
<protein>
    <recommendedName>
        <fullName evidence="15">Coproporphyrinogen-III oxidase</fullName>
        <ecNumber evidence="15">1.3.98.3</ecNumber>
    </recommendedName>
</protein>
<feature type="binding site" evidence="16">
    <location>
        <position position="172"/>
    </location>
    <ligand>
        <name>S-adenosyl-L-methionine</name>
        <dbReference type="ChEBI" id="CHEBI:59789"/>
        <label>2</label>
    </ligand>
</feature>
<dbReference type="PANTHER" id="PTHR13932">
    <property type="entry name" value="COPROPORPHYRINIGEN III OXIDASE"/>
    <property type="match status" value="1"/>
</dbReference>
<feature type="binding site" evidence="16">
    <location>
        <begin position="113"/>
        <end position="114"/>
    </location>
    <ligand>
        <name>S-adenosyl-L-methionine</name>
        <dbReference type="ChEBI" id="CHEBI:59789"/>
        <label>2</label>
    </ligand>
</feature>
<keyword evidence="7 15" id="KW-0949">S-adenosyl-L-methionine</keyword>
<dbReference type="SMART" id="SM00729">
    <property type="entry name" value="Elp3"/>
    <property type="match status" value="1"/>
</dbReference>
<dbReference type="PIRSF" id="PIRSF000167">
    <property type="entry name" value="HemN"/>
    <property type="match status" value="1"/>
</dbReference>
<evidence type="ECO:0000256" key="3">
    <source>
        <dbReference type="ARBA" id="ARBA00005493"/>
    </source>
</evidence>
<comment type="function">
    <text evidence="13">Involved in the heme biosynthesis. Catalyzes the anaerobic oxidative decarboxylation of propionate groups of rings A and B of coproporphyrinogen III to yield the vinyl groups in protoporphyrinogen IX.</text>
</comment>
<reference evidence="19 20" key="1">
    <citation type="submission" date="2013-04" db="EMBL/GenBank/DDBJ databases">
        <title>Oceanicola sp. 22II1-22F33 Genome Sequencing.</title>
        <authorList>
            <person name="Lai Q."/>
            <person name="Li G."/>
            <person name="Shao Z."/>
        </authorList>
    </citation>
    <scope>NUCLEOTIDE SEQUENCE [LARGE SCALE GENOMIC DNA]</scope>
    <source>
        <strain evidence="19 20">22II1-22F33</strain>
    </source>
</reference>
<dbReference type="InterPro" id="IPR007197">
    <property type="entry name" value="rSAM"/>
</dbReference>
<keyword evidence="10 15" id="KW-0408">Iron</keyword>
<comment type="pathway">
    <text evidence="2 15">Porphyrin-containing compound metabolism; protoporphyrin-IX biosynthesis; protoporphyrinogen-IX from coproporphyrinogen-III (AdoMet route): step 1/1.</text>
</comment>
<evidence type="ECO:0000256" key="12">
    <source>
        <dbReference type="ARBA" id="ARBA00023244"/>
    </source>
</evidence>
<dbReference type="EMBL" id="AQQR01000001">
    <property type="protein sequence ID" value="OWU77678.1"/>
    <property type="molecule type" value="Genomic_DNA"/>
</dbReference>
<sequence>MTDLYPRLRRYGLFNAKVPRFTSYPPANRFSETVSGDVAGPWLSSVPSGADISLYVHIPFCRRLCWFCACRTQGTKTDGPLARYVETLLAEIAMVRDQLPRDLRVARLHLGGGTPTILPPHLMERLLGALDDRFGLSERDEFSVEIDPVEIDRPRLEVLARFGLNRASLGVQDFDPKVQEAIGRIQSVDETDAAVSMLRELGVEDLNVDLLYGLPFQTEDSLLRTLDRVRDMAPGRLALYGYAHVPWMSKRQMVIPVDALPGPETRYELFETARKRLVADGYAQIGIDHFARPGDGLARALVERRLARNFQGYTEDRVPYLIGLGASSISRFPQGYAQNQPATALYQAAIVSGRSATARGITLTAEDKARAEAIQQLMCYHAIRLDDQMLRRSEVRGWLEALVEQYPDAMRFDGQMLTIEPWARPLVRIFAARLGETRPAEQSFSAAI</sequence>
<dbReference type="NCBIfam" id="TIGR00538">
    <property type="entry name" value="hemN"/>
    <property type="match status" value="1"/>
</dbReference>
<evidence type="ECO:0000256" key="13">
    <source>
        <dbReference type="ARBA" id="ARBA00024295"/>
    </source>
</evidence>
<evidence type="ECO:0000256" key="7">
    <source>
        <dbReference type="ARBA" id="ARBA00022691"/>
    </source>
</evidence>
<dbReference type="InterPro" id="IPR058240">
    <property type="entry name" value="rSAM_sf"/>
</dbReference>
<feature type="binding site" evidence="16">
    <location>
        <begin position="67"/>
        <end position="69"/>
    </location>
    <ligand>
        <name>S-adenosyl-L-methionine</name>
        <dbReference type="ChEBI" id="CHEBI:59789"/>
        <label>2</label>
    </ligand>
</feature>
<evidence type="ECO:0000256" key="6">
    <source>
        <dbReference type="ARBA" id="ARBA00022490"/>
    </source>
</evidence>
<evidence type="ECO:0000256" key="17">
    <source>
        <dbReference type="PIRSR" id="PIRSR000167-2"/>
    </source>
</evidence>
<feature type="binding site" evidence="16">
    <location>
        <position position="209"/>
    </location>
    <ligand>
        <name>S-adenosyl-L-methionine</name>
        <dbReference type="ChEBI" id="CHEBI:59789"/>
        <label>2</label>
    </ligand>
</feature>
<evidence type="ECO:0000256" key="9">
    <source>
        <dbReference type="ARBA" id="ARBA00023002"/>
    </source>
</evidence>
<proteinExistence type="inferred from homology"/>
<comment type="cofactor">
    <cofactor evidence="15 17">
        <name>[4Fe-4S] cluster</name>
        <dbReference type="ChEBI" id="CHEBI:49883"/>
    </cofactor>
    <text evidence="15 17">Binds 1 [4Fe-4S] cluster. The cluster is coordinated with 3 cysteines and an exchangeable S-adenosyl-L-methionine.</text>
</comment>
<dbReference type="GO" id="GO:0051539">
    <property type="term" value="F:4 iron, 4 sulfur cluster binding"/>
    <property type="evidence" value="ECO:0007669"/>
    <property type="project" value="UniProtKB-KW"/>
</dbReference>
<dbReference type="Proteomes" id="UP000215377">
    <property type="component" value="Unassembled WGS sequence"/>
</dbReference>
<evidence type="ECO:0000256" key="4">
    <source>
        <dbReference type="ARBA" id="ARBA00011245"/>
    </source>
</evidence>
<dbReference type="Pfam" id="PF04055">
    <property type="entry name" value="Radical_SAM"/>
    <property type="match status" value="1"/>
</dbReference>
<dbReference type="InterPro" id="IPR034505">
    <property type="entry name" value="Coproporphyrinogen-III_oxidase"/>
</dbReference>
<dbReference type="SFLD" id="SFLDG01082">
    <property type="entry name" value="B12-binding_domain_containing"/>
    <property type="match status" value="1"/>
</dbReference>
<dbReference type="AlphaFoldDB" id="A0A225NWR2"/>
<feature type="binding site" evidence="16">
    <location>
        <position position="145"/>
    </location>
    <ligand>
        <name>S-adenosyl-L-methionine</name>
        <dbReference type="ChEBI" id="CHEBI:59789"/>
        <label>1</label>
    </ligand>
</feature>
<keyword evidence="11 15" id="KW-0411">Iron-sulfur</keyword>
<dbReference type="GO" id="GO:0051989">
    <property type="term" value="F:coproporphyrinogen dehydrogenase activity"/>
    <property type="evidence" value="ECO:0007669"/>
    <property type="project" value="UniProtKB-EC"/>
</dbReference>
<dbReference type="InterPro" id="IPR004558">
    <property type="entry name" value="Coprogen_oxidase_HemN"/>
</dbReference>
<dbReference type="RefSeq" id="WP_088648318.1">
    <property type="nucleotide sequence ID" value="NZ_AQQR01000001.1"/>
</dbReference>
<dbReference type="InterPro" id="IPR006638">
    <property type="entry name" value="Elp3/MiaA/NifB-like_rSAM"/>
</dbReference>
<dbReference type="Gene3D" id="3.80.30.20">
    <property type="entry name" value="tm_1862 like domain"/>
    <property type="match status" value="1"/>
</dbReference>
<name>A0A225NWR2_9RHOB</name>
<dbReference type="GO" id="GO:0006782">
    <property type="term" value="P:protoporphyrinogen IX biosynthetic process"/>
    <property type="evidence" value="ECO:0007669"/>
    <property type="project" value="UniProtKB-UniPathway"/>
</dbReference>
<comment type="subcellular location">
    <subcellularLocation>
        <location evidence="1 15">Cytoplasm</location>
    </subcellularLocation>
</comment>
<feature type="binding site" evidence="16">
    <location>
        <position position="243"/>
    </location>
    <ligand>
        <name>S-adenosyl-L-methionine</name>
        <dbReference type="ChEBI" id="CHEBI:59789"/>
        <label>2</label>
    </ligand>
</feature>
<feature type="domain" description="Radical SAM core" evidence="18">
    <location>
        <begin position="46"/>
        <end position="280"/>
    </location>
</feature>
<evidence type="ECO:0000256" key="10">
    <source>
        <dbReference type="ARBA" id="ARBA00023004"/>
    </source>
</evidence>
<comment type="similarity">
    <text evidence="3 15">Belongs to the anaerobic coproporphyrinogen-III oxidase family.</text>
</comment>
<keyword evidence="12 15" id="KW-0627">Porphyrin biosynthesis</keyword>
<feature type="binding site" evidence="16">
    <location>
        <position position="184"/>
    </location>
    <ligand>
        <name>S-adenosyl-L-methionine</name>
        <dbReference type="ChEBI" id="CHEBI:59789"/>
        <label>2</label>
    </ligand>
</feature>
<feature type="binding site" evidence="17">
    <location>
        <position position="68"/>
    </location>
    <ligand>
        <name>[4Fe-4S] cluster</name>
        <dbReference type="ChEBI" id="CHEBI:49883"/>
        <note>4Fe-4S-S-AdoMet</note>
    </ligand>
</feature>
<evidence type="ECO:0000256" key="1">
    <source>
        <dbReference type="ARBA" id="ARBA00004496"/>
    </source>
</evidence>
<evidence type="ECO:0000259" key="18">
    <source>
        <dbReference type="PROSITE" id="PS51918"/>
    </source>
</evidence>
<dbReference type="SFLD" id="SFLDS00029">
    <property type="entry name" value="Radical_SAM"/>
    <property type="match status" value="1"/>
</dbReference>
<dbReference type="PROSITE" id="PS51918">
    <property type="entry name" value="RADICAL_SAM"/>
    <property type="match status" value="1"/>
</dbReference>
<evidence type="ECO:0000256" key="16">
    <source>
        <dbReference type="PIRSR" id="PIRSR000167-1"/>
    </source>
</evidence>
<dbReference type="InterPro" id="IPR023404">
    <property type="entry name" value="rSAM_horseshoe"/>
</dbReference>
<dbReference type="SUPFAM" id="SSF102114">
    <property type="entry name" value="Radical SAM enzymes"/>
    <property type="match status" value="1"/>
</dbReference>
<evidence type="ECO:0000256" key="2">
    <source>
        <dbReference type="ARBA" id="ARBA00004785"/>
    </source>
</evidence>
<dbReference type="GO" id="GO:0005737">
    <property type="term" value="C:cytoplasm"/>
    <property type="evidence" value="ECO:0007669"/>
    <property type="project" value="UniProtKB-SubCell"/>
</dbReference>
<keyword evidence="6 15" id="KW-0963">Cytoplasm</keyword>
<dbReference type="GO" id="GO:0046872">
    <property type="term" value="F:metal ion binding"/>
    <property type="evidence" value="ECO:0007669"/>
    <property type="project" value="UniProtKB-KW"/>
</dbReference>
<comment type="subunit">
    <text evidence="4">Monomer.</text>
</comment>
<evidence type="ECO:0000313" key="20">
    <source>
        <dbReference type="Proteomes" id="UP000215377"/>
    </source>
</evidence>
<dbReference type="PANTHER" id="PTHR13932:SF6">
    <property type="entry name" value="OXYGEN-INDEPENDENT COPROPORPHYRINOGEN III OXIDASE"/>
    <property type="match status" value="1"/>
</dbReference>
<feature type="binding site" evidence="16">
    <location>
        <position position="329"/>
    </location>
    <ligand>
        <name>S-adenosyl-L-methionine</name>
        <dbReference type="ChEBI" id="CHEBI:59789"/>
        <label>1</label>
    </ligand>
</feature>
<comment type="catalytic activity">
    <reaction evidence="14 15">
        <text>coproporphyrinogen III + 2 S-adenosyl-L-methionine = protoporphyrinogen IX + 2 5'-deoxyadenosine + 2 L-methionine + 2 CO2</text>
        <dbReference type="Rhea" id="RHEA:15425"/>
        <dbReference type="ChEBI" id="CHEBI:16526"/>
        <dbReference type="ChEBI" id="CHEBI:17319"/>
        <dbReference type="ChEBI" id="CHEBI:57307"/>
        <dbReference type="ChEBI" id="CHEBI:57309"/>
        <dbReference type="ChEBI" id="CHEBI:57844"/>
        <dbReference type="ChEBI" id="CHEBI:59789"/>
        <dbReference type="EC" id="1.3.98.3"/>
    </reaction>
</comment>
<evidence type="ECO:0000256" key="8">
    <source>
        <dbReference type="ARBA" id="ARBA00022723"/>
    </source>
</evidence>
<gene>
    <name evidence="19" type="ORF">ATO3_03100</name>
</gene>
<keyword evidence="20" id="KW-1185">Reference proteome</keyword>
<comment type="caution">
    <text evidence="19">The sequence shown here is derived from an EMBL/GenBank/DDBJ whole genome shotgun (WGS) entry which is preliminary data.</text>
</comment>
<evidence type="ECO:0000256" key="14">
    <source>
        <dbReference type="ARBA" id="ARBA00048321"/>
    </source>
</evidence>
<evidence type="ECO:0000256" key="15">
    <source>
        <dbReference type="PIRNR" id="PIRNR000167"/>
    </source>
</evidence>
<dbReference type="UniPathway" id="UPA00251">
    <property type="reaction ID" value="UER00323"/>
</dbReference>
<feature type="binding site" evidence="16">
    <location>
        <position position="55"/>
    </location>
    <ligand>
        <name>S-adenosyl-L-methionine</name>
        <dbReference type="ChEBI" id="CHEBI:59789"/>
        <label>1</label>
    </ligand>
</feature>
<feature type="binding site" evidence="17">
    <location>
        <position position="61"/>
    </location>
    <ligand>
        <name>[4Fe-4S] cluster</name>
        <dbReference type="ChEBI" id="CHEBI:49883"/>
        <note>4Fe-4S-S-AdoMet</note>
    </ligand>
</feature>
<feature type="binding site" evidence="16">
    <location>
        <position position="112"/>
    </location>
    <ligand>
        <name>S-adenosyl-L-methionine</name>
        <dbReference type="ChEBI" id="CHEBI:59789"/>
        <label>1</label>
    </ligand>
</feature>
<keyword evidence="8 15" id="KW-0479">Metal-binding</keyword>
<accession>A0A225NWR2</accession>
<feature type="binding site" evidence="17">
    <location>
        <position position="65"/>
    </location>
    <ligand>
        <name>[4Fe-4S] cluster</name>
        <dbReference type="ChEBI" id="CHEBI:49883"/>
        <note>4Fe-4S-S-AdoMet</note>
    </ligand>
</feature>
<keyword evidence="9 15" id="KW-0560">Oxidoreductase</keyword>
<dbReference type="OrthoDB" id="9808022at2"/>
<evidence type="ECO:0000256" key="5">
    <source>
        <dbReference type="ARBA" id="ARBA00022485"/>
    </source>
</evidence>
<evidence type="ECO:0000313" key="19">
    <source>
        <dbReference type="EMBL" id="OWU77678.1"/>
    </source>
</evidence>
<dbReference type="GO" id="GO:0004109">
    <property type="term" value="F:coproporphyrinogen oxidase activity"/>
    <property type="evidence" value="ECO:0007669"/>
    <property type="project" value="InterPro"/>
</dbReference>
<evidence type="ECO:0000256" key="11">
    <source>
        <dbReference type="ARBA" id="ARBA00023014"/>
    </source>
</evidence>
<dbReference type="SFLD" id="SFLDG01065">
    <property type="entry name" value="anaerobic_coproporphyrinogen-I"/>
    <property type="match status" value="1"/>
</dbReference>